<sequence length="439" mass="48583">MQALVVLLVALETVLAICPVPEPRAVPATPPIEPGTIVYEWVEVDFDWPSEEAKAEYVADGRYVPSHNLLSAVKTYKDQVYVTIPRLGYTTGVPSTLNVVVTKGGKSVLRPFPSWEAQEQGNCDALQCAMSIEIDPNDALIYVIDPGRAGILGQNTTLPRPTLCPAKLVVYNLTDGSLVRRHFLPEHLVSKETNYLNDIVLDRGSRYLRSASHVYITDAADAKLIAFDLRTNTTSVFYHPSMDADPGAGSDITVNGKVYRLPIPIDGLAISPDFGYVYYCALGSKDLYQVPSKVLRDPSVDFASHVRYVGSKVSQTGGMVFASSNLYFGALTENAVYRWEVARDKILQRVDEGSVEMKTQTLVVKDDVQLQWPDSFTVDDHGYLWFSACKAHLFLRGGMDYTGKSGPNYRIWKVKISENSYLQPSYIPIPSPIPVDIFG</sequence>
<evidence type="ECO:0000256" key="2">
    <source>
        <dbReference type="ARBA" id="ARBA00009127"/>
    </source>
</evidence>
<dbReference type="AlphaFoldDB" id="A0AAV2H5F5"/>
<dbReference type="InterPro" id="IPR011042">
    <property type="entry name" value="6-blade_b-propeller_TolB-like"/>
</dbReference>
<evidence type="ECO:0000313" key="6">
    <source>
        <dbReference type="Proteomes" id="UP001497497"/>
    </source>
</evidence>
<evidence type="ECO:0000313" key="5">
    <source>
        <dbReference type="EMBL" id="CAL1528897.1"/>
    </source>
</evidence>
<gene>
    <name evidence="5" type="ORF">GSLYS_00003067001</name>
</gene>
<evidence type="ECO:0000256" key="4">
    <source>
        <dbReference type="SAM" id="SignalP"/>
    </source>
</evidence>
<protein>
    <submittedName>
        <fullName evidence="5">Uncharacterized protein</fullName>
    </submittedName>
</protein>
<comment type="subcellular location">
    <subcellularLocation>
        <location evidence="1">Secreted</location>
    </subcellularLocation>
</comment>
<evidence type="ECO:0000256" key="1">
    <source>
        <dbReference type="ARBA" id="ARBA00004613"/>
    </source>
</evidence>
<dbReference type="Pfam" id="PF03022">
    <property type="entry name" value="MRJP"/>
    <property type="match status" value="1"/>
</dbReference>
<accession>A0AAV2H5F5</accession>
<keyword evidence="4" id="KW-0732">Signal</keyword>
<proteinExistence type="inferred from homology"/>
<dbReference type="PANTHER" id="PTHR10009:SF18">
    <property type="entry name" value="PROTEIN YELLOW-LIKE PROTEIN"/>
    <property type="match status" value="1"/>
</dbReference>
<dbReference type="GO" id="GO:0005576">
    <property type="term" value="C:extracellular region"/>
    <property type="evidence" value="ECO:0007669"/>
    <property type="project" value="UniProtKB-SubCell"/>
</dbReference>
<keyword evidence="3" id="KW-0964">Secreted</keyword>
<dbReference type="PANTHER" id="PTHR10009">
    <property type="entry name" value="PROTEIN YELLOW-RELATED"/>
    <property type="match status" value="1"/>
</dbReference>
<dbReference type="SUPFAM" id="SSF63825">
    <property type="entry name" value="YWTD domain"/>
    <property type="match status" value="1"/>
</dbReference>
<keyword evidence="6" id="KW-1185">Reference proteome</keyword>
<dbReference type="InterPro" id="IPR017996">
    <property type="entry name" value="MRJP/yellow-related"/>
</dbReference>
<organism evidence="5 6">
    <name type="scientific">Lymnaea stagnalis</name>
    <name type="common">Great pond snail</name>
    <name type="synonym">Helix stagnalis</name>
    <dbReference type="NCBI Taxonomy" id="6523"/>
    <lineage>
        <taxon>Eukaryota</taxon>
        <taxon>Metazoa</taxon>
        <taxon>Spiralia</taxon>
        <taxon>Lophotrochozoa</taxon>
        <taxon>Mollusca</taxon>
        <taxon>Gastropoda</taxon>
        <taxon>Heterobranchia</taxon>
        <taxon>Euthyneura</taxon>
        <taxon>Panpulmonata</taxon>
        <taxon>Hygrophila</taxon>
        <taxon>Lymnaeoidea</taxon>
        <taxon>Lymnaeidae</taxon>
        <taxon>Lymnaea</taxon>
    </lineage>
</organism>
<dbReference type="Gene3D" id="2.120.10.30">
    <property type="entry name" value="TolB, C-terminal domain"/>
    <property type="match status" value="1"/>
</dbReference>
<comment type="similarity">
    <text evidence="2">Belongs to the major royal jelly protein family.</text>
</comment>
<evidence type="ECO:0000256" key="3">
    <source>
        <dbReference type="ARBA" id="ARBA00022525"/>
    </source>
</evidence>
<comment type="caution">
    <text evidence="5">The sequence shown here is derived from an EMBL/GenBank/DDBJ whole genome shotgun (WGS) entry which is preliminary data.</text>
</comment>
<name>A0AAV2H5F5_LYMST</name>
<dbReference type="EMBL" id="CAXITT010000040">
    <property type="protein sequence ID" value="CAL1528897.1"/>
    <property type="molecule type" value="Genomic_DNA"/>
</dbReference>
<feature type="chain" id="PRO_5043696415" evidence="4">
    <location>
        <begin position="17"/>
        <end position="439"/>
    </location>
</feature>
<reference evidence="5 6" key="1">
    <citation type="submission" date="2024-04" db="EMBL/GenBank/DDBJ databases">
        <authorList>
            <consortium name="Genoscope - CEA"/>
            <person name="William W."/>
        </authorList>
    </citation>
    <scope>NUCLEOTIDE SEQUENCE [LARGE SCALE GENOMIC DNA]</scope>
</reference>
<feature type="signal peptide" evidence="4">
    <location>
        <begin position="1"/>
        <end position="16"/>
    </location>
</feature>
<dbReference type="Proteomes" id="UP001497497">
    <property type="component" value="Unassembled WGS sequence"/>
</dbReference>